<evidence type="ECO:0000313" key="3">
    <source>
        <dbReference type="EMBL" id="KAB8029175.1"/>
    </source>
</evidence>
<feature type="chain" id="PRO_5032531916" description="Outer membrane protein beta-barrel domain-containing protein" evidence="2">
    <location>
        <begin position="23"/>
        <end position="345"/>
    </location>
</feature>
<reference evidence="3 4" key="1">
    <citation type="submission" date="2019-10" db="EMBL/GenBank/DDBJ databases">
        <title>New genus of Silvanigrellaceae.</title>
        <authorList>
            <person name="Pitt A."/>
            <person name="Hahn M.W."/>
        </authorList>
    </citation>
    <scope>NUCLEOTIDE SEQUENCE [LARGE SCALE GENOMIC DNA]</scope>
    <source>
        <strain evidence="3 4">33A1-SZDP</strain>
    </source>
</reference>
<keyword evidence="4" id="KW-1185">Reference proteome</keyword>
<gene>
    <name evidence="3" type="ORF">GCL57_11605</name>
</gene>
<sequence length="345" mass="38894">MRKLLKIFIFIFLMSFLTNIFPQEDPTIPISQRYLNNPLINDTTRNPISYENPFIDSKGSNKIQNDNLKPTDGVKPEKNIITEPKNPPAEIVKKVEPAKDEKKESKSTESTEKKDDSKPSEDDGLFGPIRFGPMVGFGILMGPNISIESKFFKYIGLSFSYGGYNNLNLFISPQLKSLLNNQSDSFSIDTLKMTYRQYEAKLSIFPFGSSFFIGIAYGQRNITLKANATIIATITGLPSKLTTPVEEEINISSVYLTPQLGWLATWGGKFGWFAIGTEFGLQYSLKNTVNLKTTFTDPAAIPYLSLLTTTPEYLALYSQLQTSLTDNLNKYPLPYWNILKIGWLF</sequence>
<dbReference type="EMBL" id="WFLN01000008">
    <property type="protein sequence ID" value="KAB8029175.1"/>
    <property type="molecule type" value="Genomic_DNA"/>
</dbReference>
<feature type="compositionally biased region" description="Polar residues" evidence="1">
    <location>
        <begin position="58"/>
        <end position="68"/>
    </location>
</feature>
<feature type="region of interest" description="Disordered" evidence="1">
    <location>
        <begin position="50"/>
        <end position="126"/>
    </location>
</feature>
<comment type="caution">
    <text evidence="3">The sequence shown here is derived from an EMBL/GenBank/DDBJ whole genome shotgun (WGS) entry which is preliminary data.</text>
</comment>
<dbReference type="AlphaFoldDB" id="A0A833JDZ8"/>
<evidence type="ECO:0000256" key="1">
    <source>
        <dbReference type="SAM" id="MobiDB-lite"/>
    </source>
</evidence>
<dbReference type="RefSeq" id="WP_152213516.1">
    <property type="nucleotide sequence ID" value="NZ_WFLN01000008.1"/>
</dbReference>
<evidence type="ECO:0000256" key="2">
    <source>
        <dbReference type="SAM" id="SignalP"/>
    </source>
</evidence>
<organism evidence="3 4">
    <name type="scientific">Fluviispira multicolorata</name>
    <dbReference type="NCBI Taxonomy" id="2654512"/>
    <lineage>
        <taxon>Bacteria</taxon>
        <taxon>Pseudomonadati</taxon>
        <taxon>Bdellovibrionota</taxon>
        <taxon>Oligoflexia</taxon>
        <taxon>Silvanigrellales</taxon>
        <taxon>Silvanigrellaceae</taxon>
        <taxon>Fluviispira</taxon>
    </lineage>
</organism>
<evidence type="ECO:0008006" key="5">
    <source>
        <dbReference type="Google" id="ProtNLM"/>
    </source>
</evidence>
<feature type="signal peptide" evidence="2">
    <location>
        <begin position="1"/>
        <end position="22"/>
    </location>
</feature>
<keyword evidence="2" id="KW-0732">Signal</keyword>
<proteinExistence type="predicted"/>
<evidence type="ECO:0000313" key="4">
    <source>
        <dbReference type="Proteomes" id="UP000442694"/>
    </source>
</evidence>
<dbReference type="Proteomes" id="UP000442694">
    <property type="component" value="Unassembled WGS sequence"/>
</dbReference>
<protein>
    <recommendedName>
        <fullName evidence="5">Outer membrane protein beta-barrel domain-containing protein</fullName>
    </recommendedName>
</protein>
<feature type="compositionally biased region" description="Basic and acidic residues" evidence="1">
    <location>
        <begin position="91"/>
        <end position="121"/>
    </location>
</feature>
<name>A0A833JDZ8_9BACT</name>
<accession>A0A833JDZ8</accession>